<dbReference type="PANTHER" id="PTHR39335:SF1">
    <property type="entry name" value="BLL4220 PROTEIN"/>
    <property type="match status" value="1"/>
</dbReference>
<evidence type="ECO:0000256" key="1">
    <source>
        <dbReference type="SAM" id="MobiDB-lite"/>
    </source>
</evidence>
<keyword evidence="3" id="KW-1185">Reference proteome</keyword>
<sequence>MIRLRTRGGALLTTSALILALTSGCARLGLSTTSSARTRSTTSGQAPALSLIAKNVDGLGSVVTDRDGMTLYRFDKDSSNPPTSNCDGQCAQTWPPLTTTETRIHLEGVDQTLVGTIARKDGSVQLTLGGWPLYRYAKDAAAGDAKGQGVGNTWYAATPQGKKAAGTAPAPGGSAPAPGGSAPADGGGSADTGAAGDTGGTGY</sequence>
<proteinExistence type="predicted"/>
<organism evidence="2 3">
    <name type="scientific">Planosporangium thailandense</name>
    <dbReference type="NCBI Taxonomy" id="765197"/>
    <lineage>
        <taxon>Bacteria</taxon>
        <taxon>Bacillati</taxon>
        <taxon>Actinomycetota</taxon>
        <taxon>Actinomycetes</taxon>
        <taxon>Micromonosporales</taxon>
        <taxon>Micromonosporaceae</taxon>
        <taxon>Planosporangium</taxon>
    </lineage>
</organism>
<comment type="caution">
    <text evidence="2">The sequence shown here is derived from an EMBL/GenBank/DDBJ whole genome shotgun (WGS) entry which is preliminary data.</text>
</comment>
<dbReference type="EMBL" id="JAATVY010000008">
    <property type="protein sequence ID" value="NJC70775.1"/>
    <property type="molecule type" value="Genomic_DNA"/>
</dbReference>
<protein>
    <recommendedName>
        <fullName evidence="4">Lipoprotein with Yx(FWY)xxD motif</fullName>
    </recommendedName>
</protein>
<feature type="region of interest" description="Disordered" evidence="1">
    <location>
        <begin position="162"/>
        <end position="203"/>
    </location>
</feature>
<name>A0ABX0Y001_9ACTN</name>
<evidence type="ECO:0000313" key="3">
    <source>
        <dbReference type="Proteomes" id="UP000722989"/>
    </source>
</evidence>
<evidence type="ECO:0008006" key="4">
    <source>
        <dbReference type="Google" id="ProtNLM"/>
    </source>
</evidence>
<feature type="compositionally biased region" description="Gly residues" evidence="1">
    <location>
        <begin position="185"/>
        <end position="203"/>
    </location>
</feature>
<dbReference type="InterPro" id="IPR005297">
    <property type="entry name" value="Lipoprotein_repeat"/>
</dbReference>
<dbReference type="RefSeq" id="WP_167925684.1">
    <property type="nucleotide sequence ID" value="NZ_JAATVY010000008.1"/>
</dbReference>
<evidence type="ECO:0000313" key="2">
    <source>
        <dbReference type="EMBL" id="NJC70775.1"/>
    </source>
</evidence>
<accession>A0ABX0Y001</accession>
<dbReference type="Pfam" id="PF03640">
    <property type="entry name" value="Lipoprotein_15"/>
    <property type="match status" value="2"/>
</dbReference>
<dbReference type="Proteomes" id="UP000722989">
    <property type="component" value="Unassembled WGS sequence"/>
</dbReference>
<reference evidence="2 3" key="1">
    <citation type="submission" date="2020-03" db="EMBL/GenBank/DDBJ databases">
        <title>WGS of the type strain of Planosporangium spp.</title>
        <authorList>
            <person name="Thawai C."/>
        </authorList>
    </citation>
    <scope>NUCLEOTIDE SEQUENCE [LARGE SCALE GENOMIC DNA]</scope>
    <source>
        <strain evidence="2 3">TBRC 5610</strain>
    </source>
</reference>
<gene>
    <name evidence="2" type="ORF">HC031_13770</name>
</gene>
<feature type="compositionally biased region" description="Low complexity" evidence="1">
    <location>
        <begin position="164"/>
        <end position="184"/>
    </location>
</feature>
<dbReference type="PANTHER" id="PTHR39335">
    <property type="entry name" value="BLL4220 PROTEIN"/>
    <property type="match status" value="1"/>
</dbReference>
<dbReference type="PROSITE" id="PS51257">
    <property type="entry name" value="PROKAR_LIPOPROTEIN"/>
    <property type="match status" value="1"/>
</dbReference>